<keyword evidence="2" id="KW-1185">Reference proteome</keyword>
<comment type="caution">
    <text evidence="1">The sequence shown here is derived from an EMBL/GenBank/DDBJ whole genome shotgun (WGS) entry which is preliminary data.</text>
</comment>
<name>A0ABW9IJ90_STRGJ</name>
<dbReference type="RefSeq" id="WP_369279633.1">
    <property type="nucleotide sequence ID" value="NZ_JBJVMW010000008.1"/>
</dbReference>
<dbReference type="EMBL" id="JBJVNE010000008">
    <property type="protein sequence ID" value="MFM9647876.1"/>
    <property type="molecule type" value="Genomic_DNA"/>
</dbReference>
<proteinExistence type="predicted"/>
<dbReference type="Proteomes" id="UP001631993">
    <property type="component" value="Unassembled WGS sequence"/>
</dbReference>
<protein>
    <submittedName>
        <fullName evidence="1">Uncharacterized protein</fullName>
    </submittedName>
</protein>
<accession>A0ABW9IJ90</accession>
<reference evidence="1 2" key="1">
    <citation type="submission" date="2024-12" db="EMBL/GenBank/DDBJ databases">
        <title>Forecasting of Potato common scab and diversities of Pathogenic streptomyces spp. in china.</title>
        <authorList>
            <person name="Handique U."/>
            <person name="Wu J."/>
        </authorList>
    </citation>
    <scope>NUCLEOTIDE SEQUENCE [LARGE SCALE GENOMIC DNA]</scope>
    <source>
        <strain evidence="1 2">ZRIMU1585</strain>
    </source>
</reference>
<gene>
    <name evidence="1" type="ORF">ACKI1S_17210</name>
</gene>
<evidence type="ECO:0000313" key="1">
    <source>
        <dbReference type="EMBL" id="MFM9647876.1"/>
    </source>
</evidence>
<evidence type="ECO:0000313" key="2">
    <source>
        <dbReference type="Proteomes" id="UP001631993"/>
    </source>
</evidence>
<sequence>MTVEERQAYIRQLVDAAPPLSREDADLIRTVMPLRSRLVAEQAPERRLQQTRRNAA</sequence>
<organism evidence="1 2">
    <name type="scientific">Streptomyces galilaeus</name>
    <dbReference type="NCBI Taxonomy" id="33899"/>
    <lineage>
        <taxon>Bacteria</taxon>
        <taxon>Bacillati</taxon>
        <taxon>Actinomycetota</taxon>
        <taxon>Actinomycetes</taxon>
        <taxon>Kitasatosporales</taxon>
        <taxon>Streptomycetaceae</taxon>
        <taxon>Streptomyces</taxon>
    </lineage>
</organism>